<accession>A0A3Q2UMC6</accession>
<dbReference type="Proteomes" id="UP000265000">
    <property type="component" value="Unplaced"/>
</dbReference>
<evidence type="ECO:0000313" key="2">
    <source>
        <dbReference type="Proteomes" id="UP000265000"/>
    </source>
</evidence>
<dbReference type="AlphaFoldDB" id="A0A3Q2UMC6"/>
<sequence>MGGPGAESDPLRQFIQPSRAKKGILCHKLEAYILLKCIKWLKLVTLPNINLFLHINCINWA</sequence>
<name>A0A3Q2UMC6_FUNHE</name>
<organism evidence="1 2">
    <name type="scientific">Fundulus heteroclitus</name>
    <name type="common">Killifish</name>
    <name type="synonym">Mummichog</name>
    <dbReference type="NCBI Taxonomy" id="8078"/>
    <lineage>
        <taxon>Eukaryota</taxon>
        <taxon>Metazoa</taxon>
        <taxon>Chordata</taxon>
        <taxon>Craniata</taxon>
        <taxon>Vertebrata</taxon>
        <taxon>Euteleostomi</taxon>
        <taxon>Actinopterygii</taxon>
        <taxon>Neopterygii</taxon>
        <taxon>Teleostei</taxon>
        <taxon>Neoteleostei</taxon>
        <taxon>Acanthomorphata</taxon>
        <taxon>Ovalentaria</taxon>
        <taxon>Atherinomorphae</taxon>
        <taxon>Cyprinodontiformes</taxon>
        <taxon>Fundulidae</taxon>
        <taxon>Fundulus</taxon>
    </lineage>
</organism>
<protein>
    <submittedName>
        <fullName evidence="1">Uncharacterized protein</fullName>
    </submittedName>
</protein>
<evidence type="ECO:0000313" key="1">
    <source>
        <dbReference type="Ensembl" id="ENSFHEP00000032725.1"/>
    </source>
</evidence>
<keyword evidence="2" id="KW-1185">Reference proteome</keyword>
<reference evidence="1" key="2">
    <citation type="submission" date="2025-09" db="UniProtKB">
        <authorList>
            <consortium name="Ensembl"/>
        </authorList>
    </citation>
    <scope>IDENTIFICATION</scope>
</reference>
<reference evidence="1" key="1">
    <citation type="submission" date="2025-08" db="UniProtKB">
        <authorList>
            <consortium name="Ensembl"/>
        </authorList>
    </citation>
    <scope>IDENTIFICATION</scope>
</reference>
<proteinExistence type="predicted"/>
<dbReference type="Ensembl" id="ENSFHET00000034056.1">
    <property type="protein sequence ID" value="ENSFHEP00000032725.1"/>
    <property type="gene ID" value="ENSFHEG00000019372.1"/>
</dbReference>